<feature type="compositionally biased region" description="Polar residues" evidence="2">
    <location>
        <begin position="123"/>
        <end position="134"/>
    </location>
</feature>
<dbReference type="InterPro" id="IPR036779">
    <property type="entry name" value="LysM_dom_sf"/>
</dbReference>
<dbReference type="EMBL" id="RBZO01000011">
    <property type="protein sequence ID" value="RKQ15869.1"/>
    <property type="molecule type" value="Genomic_DNA"/>
</dbReference>
<reference evidence="5 6" key="1">
    <citation type="journal article" date="2015" name="Antonie Van Leeuwenhoek">
        <title>Oceanobacillus bengalensis sp. nov., a bacterium isolated from seawater of the Bay of Bengal.</title>
        <authorList>
            <person name="Yongchang O."/>
            <person name="Xiang W."/>
            <person name="Wang G."/>
        </authorList>
    </citation>
    <scope>NUCLEOTIDE SEQUENCE [LARGE SCALE GENOMIC DNA]</scope>
    <source>
        <strain evidence="5 6">MCCC 1K00260</strain>
    </source>
</reference>
<dbReference type="GO" id="GO:0004553">
    <property type="term" value="F:hydrolase activity, hydrolyzing O-glycosyl compounds"/>
    <property type="evidence" value="ECO:0007669"/>
    <property type="project" value="InterPro"/>
</dbReference>
<dbReference type="CDD" id="cd00118">
    <property type="entry name" value="LysM"/>
    <property type="match status" value="2"/>
</dbReference>
<proteinExistence type="predicted"/>
<accession>A0A494Z1K3</accession>
<dbReference type="InterPro" id="IPR036908">
    <property type="entry name" value="RlpA-like_sf"/>
</dbReference>
<dbReference type="PANTHER" id="PTHR39160:SF6">
    <property type="entry name" value="CELL WALL-BINDING PROTEIN YOCH"/>
    <property type="match status" value="1"/>
</dbReference>
<evidence type="ECO:0000259" key="4">
    <source>
        <dbReference type="PROSITE" id="PS51782"/>
    </source>
</evidence>
<evidence type="ECO:0000256" key="2">
    <source>
        <dbReference type="SAM" id="MobiDB-lite"/>
    </source>
</evidence>
<name>A0A494Z1K3_9BACI</name>
<feature type="chain" id="PRO_5019807367" evidence="3">
    <location>
        <begin position="25"/>
        <end position="245"/>
    </location>
</feature>
<organism evidence="5 6">
    <name type="scientific">Oceanobacillus bengalensis</name>
    <dbReference type="NCBI Taxonomy" id="1435466"/>
    <lineage>
        <taxon>Bacteria</taxon>
        <taxon>Bacillati</taxon>
        <taxon>Bacillota</taxon>
        <taxon>Bacilli</taxon>
        <taxon>Bacillales</taxon>
        <taxon>Bacillaceae</taxon>
        <taxon>Oceanobacillus</taxon>
    </lineage>
</organism>
<dbReference type="AlphaFoldDB" id="A0A494Z1K3"/>
<evidence type="ECO:0000313" key="5">
    <source>
        <dbReference type="EMBL" id="RKQ15869.1"/>
    </source>
</evidence>
<dbReference type="Gene3D" id="2.40.40.10">
    <property type="entry name" value="RlpA-like domain"/>
    <property type="match status" value="1"/>
</dbReference>
<feature type="region of interest" description="Disordered" evidence="2">
    <location>
        <begin position="123"/>
        <end position="146"/>
    </location>
</feature>
<dbReference type="GO" id="GO:0019867">
    <property type="term" value="C:outer membrane"/>
    <property type="evidence" value="ECO:0007669"/>
    <property type="project" value="InterPro"/>
</dbReference>
<dbReference type="InterPro" id="IPR010611">
    <property type="entry name" value="3D_dom"/>
</dbReference>
<dbReference type="SUPFAM" id="SSF54106">
    <property type="entry name" value="LysM domain"/>
    <property type="match status" value="2"/>
</dbReference>
<feature type="domain" description="LysM" evidence="4">
    <location>
        <begin position="25"/>
        <end position="68"/>
    </location>
</feature>
<evidence type="ECO:0000256" key="3">
    <source>
        <dbReference type="SAM" id="SignalP"/>
    </source>
</evidence>
<dbReference type="GO" id="GO:0009254">
    <property type="term" value="P:peptidoglycan turnover"/>
    <property type="evidence" value="ECO:0007669"/>
    <property type="project" value="InterPro"/>
</dbReference>
<dbReference type="Pfam" id="PF01476">
    <property type="entry name" value="LysM"/>
    <property type="match status" value="2"/>
</dbReference>
<dbReference type="PANTHER" id="PTHR39160">
    <property type="entry name" value="CELL WALL-BINDING PROTEIN YOCH"/>
    <property type="match status" value="1"/>
</dbReference>
<gene>
    <name evidence="5" type="ORF">D8M05_08910</name>
</gene>
<dbReference type="Gene3D" id="3.10.350.10">
    <property type="entry name" value="LysM domain"/>
    <property type="match status" value="2"/>
</dbReference>
<dbReference type="InterPro" id="IPR018392">
    <property type="entry name" value="LysM"/>
</dbReference>
<dbReference type="SMART" id="SM00257">
    <property type="entry name" value="LysM"/>
    <property type="match status" value="2"/>
</dbReference>
<evidence type="ECO:0000313" key="6">
    <source>
        <dbReference type="Proteomes" id="UP000281813"/>
    </source>
</evidence>
<keyword evidence="6" id="KW-1185">Reference proteome</keyword>
<sequence>MKKVFTALLAGVFIISTAAITVSAEEYEIQKGDNLWDIAEDNQTSVDALMEINDLKSTVVHPKQIILLNEQYIVEQADTLEGIAEKYSVTVDEIKRWNNLTSDIIVIGQVLEIKSVSDEQVSDSIGKTNSTASKVDTETEEVTSKESREGKTIEVAATAYTASCEGCSGITYTGLDLNKNPNAKVIAVDPNVIPMGSEVYVEGYGYATAADIGSAIKGNKIDVFVPTLSEAEKWGTRSLEVTILE</sequence>
<dbReference type="Proteomes" id="UP000281813">
    <property type="component" value="Unassembled WGS sequence"/>
</dbReference>
<dbReference type="RefSeq" id="WP_121130833.1">
    <property type="nucleotide sequence ID" value="NZ_JBHUFK010000062.1"/>
</dbReference>
<evidence type="ECO:0000256" key="1">
    <source>
        <dbReference type="ARBA" id="ARBA00022729"/>
    </source>
</evidence>
<dbReference type="SUPFAM" id="SSF50685">
    <property type="entry name" value="Barwin-like endoglucanases"/>
    <property type="match status" value="1"/>
</dbReference>
<comment type="caution">
    <text evidence="5">The sequence shown here is derived from an EMBL/GenBank/DDBJ whole genome shotgun (WGS) entry which is preliminary data.</text>
</comment>
<dbReference type="Pfam" id="PF06725">
    <property type="entry name" value="3D"/>
    <property type="match status" value="1"/>
</dbReference>
<feature type="domain" description="LysM" evidence="4">
    <location>
        <begin position="70"/>
        <end position="113"/>
    </location>
</feature>
<keyword evidence="1 3" id="KW-0732">Signal</keyword>
<dbReference type="CDD" id="cd22786">
    <property type="entry name" value="DPBB_YuiC-like"/>
    <property type="match status" value="1"/>
</dbReference>
<dbReference type="OrthoDB" id="9798935at2"/>
<feature type="signal peptide" evidence="3">
    <location>
        <begin position="1"/>
        <end position="24"/>
    </location>
</feature>
<dbReference type="InterPro" id="IPR051933">
    <property type="entry name" value="Resuscitation_pf_RpfB"/>
</dbReference>
<protein>
    <submittedName>
        <fullName evidence="5">LysM peptidoglycan-binding domain-containing protein</fullName>
    </submittedName>
</protein>
<dbReference type="PROSITE" id="PS51782">
    <property type="entry name" value="LYSM"/>
    <property type="match status" value="2"/>
</dbReference>